<sequence length="65" mass="7545">MPRTSKSQRFHAKTRELQSNAVFFHVLVRIVKSNLESAANAFKHACPVNDVTTFCHVERNFMMHQ</sequence>
<reference evidence="2" key="1">
    <citation type="submission" date="2014-09" db="EMBL/GenBank/DDBJ databases">
        <authorList>
            <person name="Sharma Rahul"/>
            <person name="Thines Marco"/>
        </authorList>
    </citation>
    <scope>NUCLEOTIDE SEQUENCE [LARGE SCALE GENOMIC DNA]</scope>
</reference>
<evidence type="ECO:0000313" key="2">
    <source>
        <dbReference type="Proteomes" id="UP000054928"/>
    </source>
</evidence>
<dbReference type="EMBL" id="CCYD01000217">
    <property type="protein sequence ID" value="CEG36714.1"/>
    <property type="molecule type" value="Genomic_DNA"/>
</dbReference>
<evidence type="ECO:0000313" key="1">
    <source>
        <dbReference type="EMBL" id="CEG36714.1"/>
    </source>
</evidence>
<protein>
    <submittedName>
        <fullName evidence="1">Uncharacterized protein</fullName>
    </submittedName>
</protein>
<organism evidence="1 2">
    <name type="scientific">Plasmopara halstedii</name>
    <name type="common">Downy mildew of sunflower</name>
    <dbReference type="NCBI Taxonomy" id="4781"/>
    <lineage>
        <taxon>Eukaryota</taxon>
        <taxon>Sar</taxon>
        <taxon>Stramenopiles</taxon>
        <taxon>Oomycota</taxon>
        <taxon>Peronosporomycetes</taxon>
        <taxon>Peronosporales</taxon>
        <taxon>Peronosporaceae</taxon>
        <taxon>Plasmopara</taxon>
    </lineage>
</organism>
<dbReference type="RefSeq" id="XP_036263011.1">
    <property type="nucleotide sequence ID" value="XM_036407297.1"/>
</dbReference>
<dbReference type="Proteomes" id="UP000054928">
    <property type="component" value="Unassembled WGS sequence"/>
</dbReference>
<name>A0A0P1A8N9_PLAHL</name>
<dbReference type="AlphaFoldDB" id="A0A0P1A8N9"/>
<proteinExistence type="predicted"/>
<accession>A0A0P1A8N9</accession>
<keyword evidence="2" id="KW-1185">Reference proteome</keyword>
<dbReference type="GeneID" id="59052800"/>